<feature type="binding site" evidence="10">
    <location>
        <position position="163"/>
    </location>
    <ligand>
        <name>Mn(2+)</name>
        <dbReference type="ChEBI" id="CHEBI:29035"/>
    </ligand>
</feature>
<keyword evidence="6 10" id="KW-0051">Antiviral defense</keyword>
<keyword evidence="4 10" id="KW-0378">Hydrolase</keyword>
<dbReference type="EMBL" id="FWWY01000001">
    <property type="protein sequence ID" value="SMC05808.1"/>
    <property type="molecule type" value="Genomic_DNA"/>
</dbReference>
<comment type="cofactor">
    <cofactor evidence="10">
        <name>Mg(2+)</name>
        <dbReference type="ChEBI" id="CHEBI:18420"/>
    </cofactor>
    <cofactor evidence="10">
        <name>Mn(2+)</name>
        <dbReference type="ChEBI" id="CHEBI:29035"/>
    </cofactor>
</comment>
<dbReference type="InterPro" id="IPR042211">
    <property type="entry name" value="CRISPR-assoc_Cas1_N"/>
</dbReference>
<dbReference type="Gene3D" id="1.20.120.920">
    <property type="entry name" value="CRISPR-associated endonuclease Cas1, C-terminal domain"/>
    <property type="match status" value="1"/>
</dbReference>
<dbReference type="Gene3D" id="3.100.10.20">
    <property type="entry name" value="CRISPR-associated endonuclease Cas1, N-terminal domain"/>
    <property type="match status" value="1"/>
</dbReference>
<evidence type="ECO:0000256" key="6">
    <source>
        <dbReference type="ARBA" id="ARBA00023118"/>
    </source>
</evidence>
<evidence type="ECO:0000256" key="3">
    <source>
        <dbReference type="ARBA" id="ARBA00022759"/>
    </source>
</evidence>
<dbReference type="HAMAP" id="MF_01470">
    <property type="entry name" value="Cas1"/>
    <property type="match status" value="1"/>
</dbReference>
<dbReference type="GO" id="GO:0003677">
    <property type="term" value="F:DNA binding"/>
    <property type="evidence" value="ECO:0007669"/>
    <property type="project" value="UniProtKB-KW"/>
</dbReference>
<dbReference type="InterPro" id="IPR050646">
    <property type="entry name" value="Cas1"/>
</dbReference>
<evidence type="ECO:0000256" key="9">
    <source>
        <dbReference type="ARBA" id="ARBA00038592"/>
    </source>
</evidence>
<dbReference type="GO" id="GO:0016787">
    <property type="term" value="F:hydrolase activity"/>
    <property type="evidence" value="ECO:0007669"/>
    <property type="project" value="UniProtKB-KW"/>
</dbReference>
<dbReference type="GO" id="GO:0004520">
    <property type="term" value="F:DNA endonuclease activity"/>
    <property type="evidence" value="ECO:0007669"/>
    <property type="project" value="InterPro"/>
</dbReference>
<evidence type="ECO:0000256" key="5">
    <source>
        <dbReference type="ARBA" id="ARBA00022842"/>
    </source>
</evidence>
<evidence type="ECO:0000256" key="4">
    <source>
        <dbReference type="ARBA" id="ARBA00022801"/>
    </source>
</evidence>
<dbReference type="PANTHER" id="PTHR34353:SF2">
    <property type="entry name" value="CRISPR-ASSOCIATED ENDONUCLEASE CAS1 1"/>
    <property type="match status" value="1"/>
</dbReference>
<keyword evidence="8 10" id="KW-0464">Manganese</keyword>
<keyword evidence="2 10" id="KW-0479">Metal-binding</keyword>
<sequence>MIIQNTLFLTTQGSYAHLDHETIVVEAEGSVLIRVPLHHLGGIVAFGNVLFSPYLIHRLAETGKSVSWMTEYGRFKAQVRGATTGNVLLRMAQHRAVEEAGIAIAQRMVWGKILNQRQVYMRASREATDPQRKERFTVVTKSLRMLAKMVPKTQEINRLRGVEGMAARIYFRNFPFLILKNPEDWGMTGRNRRPPRDGINALLSFGYALLRTECQSACEVVGLDPQEGYLHVLRPGRPALALDLMEEHRAHFVDRLVLSLVNRGQVRPGDFDTRVGGRVEMTDRARRTFLAAYQQRKKETVHHTAINQTVPFGLLPLIQTRILARALRGDISSYQPFLYR</sequence>
<evidence type="ECO:0000313" key="11">
    <source>
        <dbReference type="EMBL" id="SMC05808.1"/>
    </source>
</evidence>
<dbReference type="NCBIfam" id="TIGR03640">
    <property type="entry name" value="cas1_DVULG"/>
    <property type="match status" value="1"/>
</dbReference>
<dbReference type="InterPro" id="IPR002729">
    <property type="entry name" value="CRISPR-assoc_Cas1"/>
</dbReference>
<dbReference type="GO" id="GO:0046872">
    <property type="term" value="F:metal ion binding"/>
    <property type="evidence" value="ECO:0007669"/>
    <property type="project" value="UniProtKB-UniRule"/>
</dbReference>
<dbReference type="PANTHER" id="PTHR34353">
    <property type="entry name" value="CRISPR-ASSOCIATED ENDONUCLEASE CAS1 1"/>
    <property type="match status" value="1"/>
</dbReference>
<dbReference type="Proteomes" id="UP000192660">
    <property type="component" value="Unassembled WGS sequence"/>
</dbReference>
<comment type="subunit">
    <text evidence="9 10">Homodimer, forms a heterotetramer with a Cas2 homodimer.</text>
</comment>
<keyword evidence="12" id="KW-1185">Reference proteome</keyword>
<dbReference type="GO" id="GO:0051607">
    <property type="term" value="P:defense response to virus"/>
    <property type="evidence" value="ECO:0007669"/>
    <property type="project" value="UniProtKB-UniRule"/>
</dbReference>
<keyword evidence="5 10" id="KW-0460">Magnesium</keyword>
<protein>
    <recommendedName>
        <fullName evidence="10">CRISPR-associated endonuclease Cas1</fullName>
        <ecNumber evidence="10">3.1.-.-</ecNumber>
    </recommendedName>
</protein>
<keyword evidence="7 10" id="KW-0238">DNA-binding</keyword>
<dbReference type="Pfam" id="PF01867">
    <property type="entry name" value="Cas_Cas1"/>
    <property type="match status" value="1"/>
</dbReference>
<evidence type="ECO:0000256" key="2">
    <source>
        <dbReference type="ARBA" id="ARBA00022723"/>
    </source>
</evidence>
<feature type="binding site" evidence="10">
    <location>
        <position position="231"/>
    </location>
    <ligand>
        <name>Mn(2+)</name>
        <dbReference type="ChEBI" id="CHEBI:29035"/>
    </ligand>
</feature>
<dbReference type="AlphaFoldDB" id="A0A1W1WHL9"/>
<dbReference type="InterPro" id="IPR042206">
    <property type="entry name" value="CRISPR-assoc_Cas1_C"/>
</dbReference>
<feature type="binding site" evidence="10">
    <location>
        <position position="246"/>
    </location>
    <ligand>
        <name>Mn(2+)</name>
        <dbReference type="ChEBI" id="CHEBI:29035"/>
    </ligand>
</feature>
<keyword evidence="1 10" id="KW-0540">Nuclease</keyword>
<keyword evidence="3 10" id="KW-0255">Endonuclease</keyword>
<reference evidence="12" key="1">
    <citation type="submission" date="2017-04" db="EMBL/GenBank/DDBJ databases">
        <authorList>
            <person name="Varghese N."/>
            <person name="Submissions S."/>
        </authorList>
    </citation>
    <scope>NUCLEOTIDE SEQUENCE [LARGE SCALE GENOMIC DNA]</scope>
    <source>
        <strain evidence="12">DSM 9293</strain>
    </source>
</reference>
<evidence type="ECO:0000313" key="12">
    <source>
        <dbReference type="Proteomes" id="UP000192660"/>
    </source>
</evidence>
<evidence type="ECO:0000256" key="7">
    <source>
        <dbReference type="ARBA" id="ARBA00023125"/>
    </source>
</evidence>
<proteinExistence type="inferred from homology"/>
<dbReference type="GO" id="GO:0043571">
    <property type="term" value="P:maintenance of CRISPR repeat elements"/>
    <property type="evidence" value="ECO:0007669"/>
    <property type="project" value="UniProtKB-UniRule"/>
</dbReference>
<organism evidence="11 12">
    <name type="scientific">Sulfobacillus thermosulfidooxidans (strain DSM 9293 / VKM B-1269 / AT-1)</name>
    <dbReference type="NCBI Taxonomy" id="929705"/>
    <lineage>
        <taxon>Bacteria</taxon>
        <taxon>Bacillati</taxon>
        <taxon>Bacillota</taxon>
        <taxon>Clostridia</taxon>
        <taxon>Eubacteriales</taxon>
        <taxon>Clostridiales Family XVII. Incertae Sedis</taxon>
        <taxon>Sulfobacillus</taxon>
    </lineage>
</organism>
<dbReference type="InterPro" id="IPR019856">
    <property type="entry name" value="CRISPR-assoc_Cas1_DVULG"/>
</dbReference>
<gene>
    <name evidence="10" type="primary">cas1</name>
    <name evidence="11" type="ORF">SAMN00768000_2462</name>
</gene>
<dbReference type="RefSeq" id="WP_020373625.1">
    <property type="nucleotide sequence ID" value="NZ_FWWY01000001.1"/>
</dbReference>
<name>A0A1W1WHL9_SULTA</name>
<evidence type="ECO:0000256" key="10">
    <source>
        <dbReference type="HAMAP-Rule" id="MF_01470"/>
    </source>
</evidence>
<evidence type="ECO:0000256" key="8">
    <source>
        <dbReference type="ARBA" id="ARBA00023211"/>
    </source>
</evidence>
<evidence type="ECO:0000256" key="1">
    <source>
        <dbReference type="ARBA" id="ARBA00022722"/>
    </source>
</evidence>
<accession>A0A1W1WHL9</accession>
<dbReference type="OrthoDB" id="9803119at2"/>
<comment type="similarity">
    <text evidence="10">Belongs to the CRISPR-associated endonuclease Cas1 family.</text>
</comment>
<comment type="function">
    <text evidence="10">CRISPR (clustered regularly interspaced short palindromic repeat), is an adaptive immune system that provides protection against mobile genetic elements (viruses, transposable elements and conjugative plasmids). CRISPR clusters contain spacers, sequences complementary to antecedent mobile elements, and target invading nucleic acids. CRISPR clusters are transcribed and processed into CRISPR RNA (crRNA). Acts as a dsDNA endonuclease. Involved in the integration of spacer DNA into the CRISPR cassette.</text>
</comment>
<dbReference type="EC" id="3.1.-.-" evidence="10"/>
<dbReference type="NCBIfam" id="TIGR00287">
    <property type="entry name" value="cas1"/>
    <property type="match status" value="1"/>
</dbReference>